<accession>A0A8H4B5J3</accession>
<keyword evidence="4" id="KW-1185">Reference proteome</keyword>
<evidence type="ECO:0000256" key="2">
    <source>
        <dbReference type="SAM" id="MobiDB-lite"/>
    </source>
</evidence>
<protein>
    <submittedName>
        <fullName evidence="3">Uncharacterized protein</fullName>
    </submittedName>
</protein>
<dbReference type="EMBL" id="WTPW01000002">
    <property type="protein sequence ID" value="KAF0562322.1"/>
    <property type="molecule type" value="Genomic_DNA"/>
</dbReference>
<gene>
    <name evidence="3" type="ORF">F8M41_000090</name>
</gene>
<proteinExistence type="predicted"/>
<feature type="coiled-coil region" evidence="1">
    <location>
        <begin position="14"/>
        <end position="41"/>
    </location>
</feature>
<feature type="compositionally biased region" description="Low complexity" evidence="2">
    <location>
        <begin position="103"/>
        <end position="121"/>
    </location>
</feature>
<sequence>MNETTEKITSAKNIEDQKILKEKYEKEIKTIQQENLNLQNIITQNSLNYLVFVHVFDYQLFKKMDLYHTAFSPNFCLLHYFFKMVKCYTRAHLKRSFLRSWNKNKNNNNCNNDDNNNNNNDDNNEEPAPQ</sequence>
<comment type="caution">
    <text evidence="3">The sequence shown here is derived from an EMBL/GenBank/DDBJ whole genome shotgun (WGS) entry which is preliminary data.</text>
</comment>
<name>A0A8H4B5J3_GIGMA</name>
<evidence type="ECO:0000256" key="1">
    <source>
        <dbReference type="SAM" id="Coils"/>
    </source>
</evidence>
<dbReference type="Proteomes" id="UP000439903">
    <property type="component" value="Unassembled WGS sequence"/>
</dbReference>
<dbReference type="AlphaFoldDB" id="A0A8H4B5J3"/>
<keyword evidence="1" id="KW-0175">Coiled coil</keyword>
<reference evidence="3 4" key="1">
    <citation type="journal article" date="2019" name="Environ. Microbiol.">
        <title>At the nexus of three kingdoms: the genome of the mycorrhizal fungus Gigaspora margarita provides insights into plant, endobacterial and fungal interactions.</title>
        <authorList>
            <person name="Venice F."/>
            <person name="Ghignone S."/>
            <person name="Salvioli di Fossalunga A."/>
            <person name="Amselem J."/>
            <person name="Novero M."/>
            <person name="Xianan X."/>
            <person name="Sedzielewska Toro K."/>
            <person name="Morin E."/>
            <person name="Lipzen A."/>
            <person name="Grigoriev I.V."/>
            <person name="Henrissat B."/>
            <person name="Martin F.M."/>
            <person name="Bonfante P."/>
        </authorList>
    </citation>
    <scope>NUCLEOTIDE SEQUENCE [LARGE SCALE GENOMIC DNA]</scope>
    <source>
        <strain evidence="3 4">BEG34</strain>
    </source>
</reference>
<evidence type="ECO:0000313" key="4">
    <source>
        <dbReference type="Proteomes" id="UP000439903"/>
    </source>
</evidence>
<feature type="region of interest" description="Disordered" evidence="2">
    <location>
        <begin position="102"/>
        <end position="130"/>
    </location>
</feature>
<organism evidence="3 4">
    <name type="scientific">Gigaspora margarita</name>
    <dbReference type="NCBI Taxonomy" id="4874"/>
    <lineage>
        <taxon>Eukaryota</taxon>
        <taxon>Fungi</taxon>
        <taxon>Fungi incertae sedis</taxon>
        <taxon>Mucoromycota</taxon>
        <taxon>Glomeromycotina</taxon>
        <taxon>Glomeromycetes</taxon>
        <taxon>Diversisporales</taxon>
        <taxon>Gigasporaceae</taxon>
        <taxon>Gigaspora</taxon>
    </lineage>
</organism>
<evidence type="ECO:0000313" key="3">
    <source>
        <dbReference type="EMBL" id="KAF0562322.1"/>
    </source>
</evidence>